<dbReference type="EMBL" id="JABSWW010000001">
    <property type="protein sequence ID" value="NRT90210.1"/>
    <property type="molecule type" value="Genomic_DNA"/>
</dbReference>
<gene>
    <name evidence="2" type="ORF">B0H41_003889</name>
</gene>
<dbReference type="RefSeq" id="WP_173711506.1">
    <property type="nucleotide sequence ID" value="NZ_CP107022.1"/>
</dbReference>
<evidence type="ECO:0000313" key="2">
    <source>
        <dbReference type="EMBL" id="NRT90210.1"/>
    </source>
</evidence>
<evidence type="ECO:0000313" key="3">
    <source>
        <dbReference type="Proteomes" id="UP001193748"/>
    </source>
</evidence>
<keyword evidence="1" id="KW-0175">Coiled coil</keyword>
<proteinExistence type="predicted"/>
<comment type="caution">
    <text evidence="2">The sequence shown here is derived from an EMBL/GenBank/DDBJ whole genome shotgun (WGS) entry which is preliminary data.</text>
</comment>
<protein>
    <submittedName>
        <fullName evidence="2">Uncharacterized protein</fullName>
    </submittedName>
</protein>
<organism evidence="2 3">
    <name type="scientific">Clostridium beijerinckii</name>
    <name type="common">Clostridium MP</name>
    <dbReference type="NCBI Taxonomy" id="1520"/>
    <lineage>
        <taxon>Bacteria</taxon>
        <taxon>Bacillati</taxon>
        <taxon>Bacillota</taxon>
        <taxon>Clostridia</taxon>
        <taxon>Eubacteriales</taxon>
        <taxon>Clostridiaceae</taxon>
        <taxon>Clostridium</taxon>
    </lineage>
</organism>
<name>A0AAX0B4A9_CLOBE</name>
<feature type="coiled-coil region" evidence="1">
    <location>
        <begin position="130"/>
        <end position="157"/>
    </location>
</feature>
<sequence>MKLDKVKEFENIKKELNEYKKIYNDLITKRNNEYYEYAKEDFKNFFTEKGFKINVYQEEPEVVYGDTKIKMSKVISEDNYLNLHLLFNIKNLINEYNNEYEVLLGRLNNPFPIKMQDNNKYIKSAIVITEDILDVEIKNETRKLEEAKQESKSFNDIEWGYSFKLTNERISDQKCEYKTFREVLENIFK</sequence>
<evidence type="ECO:0000256" key="1">
    <source>
        <dbReference type="SAM" id="Coils"/>
    </source>
</evidence>
<accession>A0AAX0B4A9</accession>
<dbReference type="Proteomes" id="UP001193748">
    <property type="component" value="Unassembled WGS sequence"/>
</dbReference>
<reference evidence="2" key="2">
    <citation type="journal article" date="2022" name="Nat. Biotechnol.">
        <title>Carbon-negative production of acetone and isopropanol by gas fermentation at industrial pilot scale.</title>
        <authorList>
            <person name="Liew F.E."/>
            <person name="Nogle R."/>
            <person name="Abdalla T."/>
            <person name="Rasor B.J."/>
            <person name="Canter C."/>
            <person name="Jensen R.O."/>
            <person name="Wang L."/>
            <person name="Strutz J."/>
            <person name="Chirania P."/>
            <person name="De Tissera S."/>
            <person name="Mueller A.P."/>
            <person name="Ruan Z."/>
            <person name="Gao A."/>
            <person name="Tran L."/>
            <person name="Engle N.L."/>
            <person name="Bromley J.C."/>
            <person name="Daniell J."/>
            <person name="Conrado R."/>
            <person name="Tschaplinski T.J."/>
            <person name="Giannone R.J."/>
            <person name="Hettich R.L."/>
            <person name="Karim A.S."/>
            <person name="Simpson S.D."/>
            <person name="Brown S.D."/>
            <person name="Leang C."/>
            <person name="Jewett M.C."/>
            <person name="Kopke M."/>
        </authorList>
    </citation>
    <scope>NUCLEOTIDE SEQUENCE</scope>
    <source>
        <strain evidence="2">DJ080</strain>
    </source>
</reference>
<dbReference type="AlphaFoldDB" id="A0AAX0B4A9"/>
<reference evidence="2" key="1">
    <citation type="submission" date="2020-05" db="EMBL/GenBank/DDBJ databases">
        <authorList>
            <person name="Brown S."/>
            <person name="Huntemann M."/>
            <person name="Clum A."/>
            <person name="Spunde A."/>
            <person name="Palaniappan K."/>
            <person name="Ritter S."/>
            <person name="Mikhailova N."/>
            <person name="Chen I.-M."/>
            <person name="Stamatis D."/>
            <person name="Reddy T."/>
            <person name="O'Malley R."/>
            <person name="Daum C."/>
            <person name="Shapiro N."/>
            <person name="Ivanova N."/>
            <person name="Kyrpides N."/>
            <person name="Woyke T."/>
        </authorList>
    </citation>
    <scope>NUCLEOTIDE SEQUENCE</scope>
    <source>
        <strain evidence="2">DJ080</strain>
    </source>
</reference>